<dbReference type="InterPro" id="IPR040097">
    <property type="entry name" value="FAAL/FAAC"/>
</dbReference>
<gene>
    <name evidence="6" type="ORF">GCM10010260_75780</name>
</gene>
<dbReference type="Proteomes" id="UP000618795">
    <property type="component" value="Unassembled WGS sequence"/>
</dbReference>
<dbReference type="InterPro" id="IPR000873">
    <property type="entry name" value="AMP-dep_synth/lig_dom"/>
</dbReference>
<evidence type="ECO:0000259" key="5">
    <source>
        <dbReference type="Pfam" id="PF00501"/>
    </source>
</evidence>
<dbReference type="GO" id="GO:0070566">
    <property type="term" value="F:adenylyltransferase activity"/>
    <property type="evidence" value="ECO:0007669"/>
    <property type="project" value="TreeGrafter"/>
</dbReference>
<proteinExistence type="inferred from homology"/>
<dbReference type="CDD" id="cd05931">
    <property type="entry name" value="FAAL"/>
    <property type="match status" value="1"/>
</dbReference>
<sequence>MRENLVERLLQHARTVPDKDAVVFVRMHGAEPMPERVTYAELDRDARAIAEWLRGRCSAGDRALLLYPNGLDFVRAFVGCLYAGVIAIPAPVPDNNGRRGSRTSAIADNAQVRLVLTDSGHLESVTEAVQQSGLEDVPCVATDATDFGDGANGTVLSPDDDTVAFLQYTSGSTSDPKGVIVPHRSLTANLRFIADSFGLDHEDTVSCSWLPLYHDMGLIGMLLTPLLIGGTAVLMAPGDFLRRPHAWLRLFQDHRGTFTAAPNFAYDMCVRRVSQQQLAQLDLSTLQAAVNGAEPVIAATVDRFNKYFAPAGLRPDAVKPSYGMAEATLLVTGTPHGRGQLITRVDGAELEQNRFVAQSEDGDGPLMVSSGPVDRLDVRIVDPATRASQPDGRIGEVWLRGESLAIGYWNNEAETERAFNAGTSDGEQGFLRTGDLGVLSGGELYITGRSKDVIIIHGRNLYPHDIERETSQLHSALHGLQGSACVVPVGQEEEIVVMHELSPVESSGLDLADLARGIREELAATFRVRLPSVVLLRPGHVRRTTSGKVQRALMRELFMTGGLKSVHEELSAEVSRRYRAGDADGATAAPGDAA</sequence>
<dbReference type="GO" id="GO:0071766">
    <property type="term" value="P:Actinobacterium-type cell wall biogenesis"/>
    <property type="evidence" value="ECO:0007669"/>
    <property type="project" value="UniProtKB-ARBA"/>
</dbReference>
<dbReference type="RefSeq" id="WP_191877988.1">
    <property type="nucleotide sequence ID" value="NZ_BMTD01000026.1"/>
</dbReference>
<dbReference type="InterPro" id="IPR045851">
    <property type="entry name" value="AMP-bd_C_sf"/>
</dbReference>
<dbReference type="InterPro" id="IPR042099">
    <property type="entry name" value="ANL_N_sf"/>
</dbReference>
<dbReference type="PANTHER" id="PTHR22754:SF32">
    <property type="entry name" value="DISCO-INTERACTING PROTEIN 2"/>
    <property type="match status" value="1"/>
</dbReference>
<feature type="domain" description="AMP-dependent synthetase/ligase" evidence="5">
    <location>
        <begin position="11"/>
        <end position="409"/>
    </location>
</feature>
<evidence type="ECO:0000256" key="3">
    <source>
        <dbReference type="ARBA" id="ARBA00022832"/>
    </source>
</evidence>
<dbReference type="EMBL" id="BMTD01000026">
    <property type="protein sequence ID" value="GGV24203.1"/>
    <property type="molecule type" value="Genomic_DNA"/>
</dbReference>
<dbReference type="SUPFAM" id="SSF56801">
    <property type="entry name" value="Acetyl-CoA synthetase-like"/>
    <property type="match status" value="1"/>
</dbReference>
<organism evidence="6 7">
    <name type="scientific">Streptomyces filipinensis</name>
    <dbReference type="NCBI Taxonomy" id="66887"/>
    <lineage>
        <taxon>Bacteria</taxon>
        <taxon>Bacillati</taxon>
        <taxon>Actinomycetota</taxon>
        <taxon>Actinomycetes</taxon>
        <taxon>Kitasatosporales</taxon>
        <taxon>Streptomycetaceae</taxon>
        <taxon>Streptomyces</taxon>
    </lineage>
</organism>
<dbReference type="GO" id="GO:0005886">
    <property type="term" value="C:plasma membrane"/>
    <property type="evidence" value="ECO:0007669"/>
    <property type="project" value="TreeGrafter"/>
</dbReference>
<dbReference type="FunFam" id="3.40.50.12780:FF:000013">
    <property type="entry name" value="Long-chain-fatty-acid--AMP ligase FadD32"/>
    <property type="match status" value="1"/>
</dbReference>
<reference evidence="6" key="2">
    <citation type="submission" date="2020-09" db="EMBL/GenBank/DDBJ databases">
        <authorList>
            <person name="Sun Q."/>
            <person name="Ohkuma M."/>
        </authorList>
    </citation>
    <scope>NUCLEOTIDE SEQUENCE</scope>
    <source>
        <strain evidence="6">JCM 4369</strain>
    </source>
</reference>
<evidence type="ECO:0000256" key="1">
    <source>
        <dbReference type="ARBA" id="ARBA00006432"/>
    </source>
</evidence>
<dbReference type="InterPro" id="IPR020845">
    <property type="entry name" value="AMP-binding_CS"/>
</dbReference>
<dbReference type="AlphaFoldDB" id="A0A918IJS4"/>
<evidence type="ECO:0000313" key="7">
    <source>
        <dbReference type="Proteomes" id="UP000618795"/>
    </source>
</evidence>
<dbReference type="PROSITE" id="PS00455">
    <property type="entry name" value="AMP_BINDING"/>
    <property type="match status" value="1"/>
</dbReference>
<comment type="similarity">
    <text evidence="1">Belongs to the ATP-dependent AMP-binding enzyme family.</text>
</comment>
<keyword evidence="2" id="KW-0436">Ligase</keyword>
<dbReference type="GO" id="GO:0006633">
    <property type="term" value="P:fatty acid biosynthetic process"/>
    <property type="evidence" value="ECO:0007669"/>
    <property type="project" value="TreeGrafter"/>
</dbReference>
<protein>
    <submittedName>
        <fullName evidence="6">Polyketide synthase</fullName>
    </submittedName>
</protein>
<keyword evidence="3" id="KW-0276">Fatty acid metabolism</keyword>
<evidence type="ECO:0000313" key="6">
    <source>
        <dbReference type="EMBL" id="GGV24203.1"/>
    </source>
</evidence>
<evidence type="ECO:0000256" key="2">
    <source>
        <dbReference type="ARBA" id="ARBA00022598"/>
    </source>
</evidence>
<reference evidence="6" key="1">
    <citation type="journal article" date="2014" name="Int. J. Syst. Evol. Microbiol.">
        <title>Complete genome sequence of Corynebacterium casei LMG S-19264T (=DSM 44701T), isolated from a smear-ripened cheese.</title>
        <authorList>
            <consortium name="US DOE Joint Genome Institute (JGI-PGF)"/>
            <person name="Walter F."/>
            <person name="Albersmeier A."/>
            <person name="Kalinowski J."/>
            <person name="Ruckert C."/>
        </authorList>
    </citation>
    <scope>NUCLEOTIDE SEQUENCE</scope>
    <source>
        <strain evidence="6">JCM 4369</strain>
    </source>
</reference>
<comment type="caution">
    <text evidence="6">The sequence shown here is derived from an EMBL/GenBank/DDBJ whole genome shotgun (WGS) entry which is preliminary data.</text>
</comment>
<keyword evidence="4" id="KW-0443">Lipid metabolism</keyword>
<accession>A0A918IJS4</accession>
<name>A0A918IJS4_9ACTN</name>
<dbReference type="GO" id="GO:0016874">
    <property type="term" value="F:ligase activity"/>
    <property type="evidence" value="ECO:0007669"/>
    <property type="project" value="UniProtKB-KW"/>
</dbReference>
<evidence type="ECO:0000256" key="4">
    <source>
        <dbReference type="ARBA" id="ARBA00023098"/>
    </source>
</evidence>
<keyword evidence="7" id="KW-1185">Reference proteome</keyword>
<dbReference type="Pfam" id="PF00501">
    <property type="entry name" value="AMP-binding"/>
    <property type="match status" value="1"/>
</dbReference>
<dbReference type="PANTHER" id="PTHR22754">
    <property type="entry name" value="DISCO-INTERACTING PROTEIN 2 DIP2 -RELATED"/>
    <property type="match status" value="1"/>
</dbReference>
<dbReference type="Gene3D" id="3.40.50.12780">
    <property type="entry name" value="N-terminal domain of ligase-like"/>
    <property type="match status" value="1"/>
</dbReference>
<dbReference type="Gene3D" id="3.30.300.30">
    <property type="match status" value="1"/>
</dbReference>